<protein>
    <submittedName>
        <fullName evidence="2">(pine wood nematode) hypothetical protein</fullName>
    </submittedName>
</protein>
<sequence>MNVIFDIWRRGGNRAEVRYNGAGIEVLISMAILSAMLFWPSARNTKIECETQQTNPFNGYEVSKRCYARDFLLVRREKENLKFTTKAYHYNYFYHYMFYSSFSIVIINLTFGPLTVQGKAAVNLLRNLDNVESSNFLEKISHIMLYEGRKYFCIMFLVKRMANVLIAMFNIQVISFLFTRQPISLQLVLEIVDYVINIQHREIPVIFSPDAACEYTRVSQPNKVQRYVHNCIASENHAMFLLTFFISAFATWWLFACASRFFSGALLVRKSLASSSLVPDVCLMLQLINPTTARSIRLELEKEMLNARLIQCQKKLCDIV</sequence>
<evidence type="ECO:0000256" key="1">
    <source>
        <dbReference type="SAM" id="Phobius"/>
    </source>
</evidence>
<dbReference type="Proteomes" id="UP000659654">
    <property type="component" value="Unassembled WGS sequence"/>
</dbReference>
<feature type="transmembrane region" description="Helical" evidence="1">
    <location>
        <begin position="238"/>
        <end position="262"/>
    </location>
</feature>
<dbReference type="WBParaSite" id="BXY_0868000.1">
    <property type="protein sequence ID" value="BXY_0868000.1"/>
    <property type="gene ID" value="BXY_0868000"/>
</dbReference>
<feature type="transmembrane region" description="Helical" evidence="1">
    <location>
        <begin position="21"/>
        <end position="39"/>
    </location>
</feature>
<keyword evidence="1" id="KW-0472">Membrane</keyword>
<evidence type="ECO:0000313" key="4">
    <source>
        <dbReference type="Proteomes" id="UP000659654"/>
    </source>
</evidence>
<dbReference type="EMBL" id="CAJFCV020000005">
    <property type="protein sequence ID" value="CAG9120635.1"/>
    <property type="molecule type" value="Genomic_DNA"/>
</dbReference>
<keyword evidence="4" id="KW-1185">Reference proteome</keyword>
<evidence type="ECO:0000313" key="5">
    <source>
        <dbReference type="WBParaSite" id="BXY_0868000.1"/>
    </source>
</evidence>
<reference evidence="5" key="1">
    <citation type="submission" date="2016-11" db="UniProtKB">
        <authorList>
            <consortium name="WormBaseParasite"/>
        </authorList>
    </citation>
    <scope>IDENTIFICATION</scope>
</reference>
<dbReference type="Proteomes" id="UP000582659">
    <property type="component" value="Unassembled WGS sequence"/>
</dbReference>
<dbReference type="EMBL" id="CAJFDI010000005">
    <property type="protein sequence ID" value="CAD5229868.1"/>
    <property type="molecule type" value="Genomic_DNA"/>
</dbReference>
<name>A0A1I7S6P2_BURXY</name>
<evidence type="ECO:0000313" key="3">
    <source>
        <dbReference type="Proteomes" id="UP000095284"/>
    </source>
</evidence>
<keyword evidence="1" id="KW-0812">Transmembrane</keyword>
<feature type="transmembrane region" description="Helical" evidence="1">
    <location>
        <begin position="151"/>
        <end position="178"/>
    </location>
</feature>
<accession>A0A1I7S6P2</accession>
<reference evidence="2" key="2">
    <citation type="submission" date="2020-09" db="EMBL/GenBank/DDBJ databases">
        <authorList>
            <person name="Kikuchi T."/>
        </authorList>
    </citation>
    <scope>NUCLEOTIDE SEQUENCE</scope>
    <source>
        <strain evidence="2">Ka4C1</strain>
    </source>
</reference>
<organism evidence="3 5">
    <name type="scientific">Bursaphelenchus xylophilus</name>
    <name type="common">Pinewood nematode worm</name>
    <name type="synonym">Aphelenchoides xylophilus</name>
    <dbReference type="NCBI Taxonomy" id="6326"/>
    <lineage>
        <taxon>Eukaryota</taxon>
        <taxon>Metazoa</taxon>
        <taxon>Ecdysozoa</taxon>
        <taxon>Nematoda</taxon>
        <taxon>Chromadorea</taxon>
        <taxon>Rhabditida</taxon>
        <taxon>Tylenchina</taxon>
        <taxon>Tylenchomorpha</taxon>
        <taxon>Aphelenchoidea</taxon>
        <taxon>Aphelenchoididae</taxon>
        <taxon>Bursaphelenchus</taxon>
    </lineage>
</organism>
<dbReference type="AlphaFoldDB" id="A0A1I7S6P2"/>
<proteinExistence type="predicted"/>
<evidence type="ECO:0000313" key="2">
    <source>
        <dbReference type="EMBL" id="CAD5229868.1"/>
    </source>
</evidence>
<dbReference type="Proteomes" id="UP000095284">
    <property type="component" value="Unplaced"/>
</dbReference>
<gene>
    <name evidence="2" type="ORF">BXYJ_LOCUS10702</name>
</gene>
<keyword evidence="1" id="KW-1133">Transmembrane helix</keyword>
<feature type="transmembrane region" description="Helical" evidence="1">
    <location>
        <begin position="96"/>
        <end position="116"/>
    </location>
</feature>